<dbReference type="InParanoid" id="A0A0C3P7R1"/>
<proteinExistence type="predicted"/>
<reference evidence="1 2" key="1">
    <citation type="submission" date="2014-04" db="EMBL/GenBank/DDBJ databases">
        <authorList>
            <consortium name="DOE Joint Genome Institute"/>
            <person name="Kuo A."/>
            <person name="Kohler A."/>
            <person name="Costa M.D."/>
            <person name="Nagy L.G."/>
            <person name="Floudas D."/>
            <person name="Copeland A."/>
            <person name="Barry K.W."/>
            <person name="Cichocki N."/>
            <person name="Veneault-Fourrey C."/>
            <person name="LaButti K."/>
            <person name="Lindquist E.A."/>
            <person name="Lipzen A."/>
            <person name="Lundell T."/>
            <person name="Morin E."/>
            <person name="Murat C."/>
            <person name="Sun H."/>
            <person name="Tunlid A."/>
            <person name="Henrissat B."/>
            <person name="Grigoriev I.V."/>
            <person name="Hibbett D.S."/>
            <person name="Martin F."/>
            <person name="Nordberg H.P."/>
            <person name="Cantor M.N."/>
            <person name="Hua S.X."/>
        </authorList>
    </citation>
    <scope>NUCLEOTIDE SEQUENCE [LARGE SCALE GENOMIC DNA]</scope>
    <source>
        <strain evidence="1 2">Marx 270</strain>
    </source>
</reference>
<evidence type="ECO:0000313" key="2">
    <source>
        <dbReference type="Proteomes" id="UP000054217"/>
    </source>
</evidence>
<keyword evidence="2" id="KW-1185">Reference proteome</keyword>
<evidence type="ECO:0000313" key="1">
    <source>
        <dbReference type="EMBL" id="KIO09460.1"/>
    </source>
</evidence>
<reference evidence="2" key="2">
    <citation type="submission" date="2015-01" db="EMBL/GenBank/DDBJ databases">
        <title>Evolutionary Origins and Diversification of the Mycorrhizal Mutualists.</title>
        <authorList>
            <consortium name="DOE Joint Genome Institute"/>
            <consortium name="Mycorrhizal Genomics Consortium"/>
            <person name="Kohler A."/>
            <person name="Kuo A."/>
            <person name="Nagy L.G."/>
            <person name="Floudas D."/>
            <person name="Copeland A."/>
            <person name="Barry K.W."/>
            <person name="Cichocki N."/>
            <person name="Veneault-Fourrey C."/>
            <person name="LaButti K."/>
            <person name="Lindquist E.A."/>
            <person name="Lipzen A."/>
            <person name="Lundell T."/>
            <person name="Morin E."/>
            <person name="Murat C."/>
            <person name="Riley R."/>
            <person name="Ohm R."/>
            <person name="Sun H."/>
            <person name="Tunlid A."/>
            <person name="Henrissat B."/>
            <person name="Grigoriev I.V."/>
            <person name="Hibbett D.S."/>
            <person name="Martin F."/>
        </authorList>
    </citation>
    <scope>NUCLEOTIDE SEQUENCE [LARGE SCALE GENOMIC DNA]</scope>
    <source>
        <strain evidence="2">Marx 270</strain>
    </source>
</reference>
<name>A0A0C3P7R1_PISTI</name>
<dbReference type="HOGENOM" id="CLU_3107339_0_0_1"/>
<dbReference type="Proteomes" id="UP000054217">
    <property type="component" value="Unassembled WGS sequence"/>
</dbReference>
<protein>
    <submittedName>
        <fullName evidence="1">Uncharacterized protein</fullName>
    </submittedName>
</protein>
<dbReference type="AlphaFoldDB" id="A0A0C3P7R1"/>
<accession>A0A0C3P7R1</accession>
<sequence length="51" mass="6418">MSSPVEWAQNGRDRCPELARRHTRHRIRDWWIRKEEESFNRWRRPRTIDSG</sequence>
<organism evidence="1 2">
    <name type="scientific">Pisolithus tinctorius Marx 270</name>
    <dbReference type="NCBI Taxonomy" id="870435"/>
    <lineage>
        <taxon>Eukaryota</taxon>
        <taxon>Fungi</taxon>
        <taxon>Dikarya</taxon>
        <taxon>Basidiomycota</taxon>
        <taxon>Agaricomycotina</taxon>
        <taxon>Agaricomycetes</taxon>
        <taxon>Agaricomycetidae</taxon>
        <taxon>Boletales</taxon>
        <taxon>Sclerodermatineae</taxon>
        <taxon>Pisolithaceae</taxon>
        <taxon>Pisolithus</taxon>
    </lineage>
</organism>
<gene>
    <name evidence="1" type="ORF">M404DRAFT_996301</name>
</gene>
<dbReference type="EMBL" id="KN831954">
    <property type="protein sequence ID" value="KIO09460.1"/>
    <property type="molecule type" value="Genomic_DNA"/>
</dbReference>